<keyword evidence="5 7" id="KW-1133">Transmembrane helix</keyword>
<dbReference type="SUPFAM" id="SSF103473">
    <property type="entry name" value="MFS general substrate transporter"/>
    <property type="match status" value="1"/>
</dbReference>
<dbReference type="AlphaFoldDB" id="A0A1Y0IJM6"/>
<feature type="transmembrane region" description="Helical" evidence="7">
    <location>
        <begin position="468"/>
        <end position="489"/>
    </location>
</feature>
<evidence type="ECO:0000259" key="8">
    <source>
        <dbReference type="PROSITE" id="PS50850"/>
    </source>
</evidence>
<keyword evidence="6 7" id="KW-0472">Membrane</keyword>
<name>A0A1Y0IJM6_9BACL</name>
<dbReference type="Pfam" id="PF07690">
    <property type="entry name" value="MFS_1"/>
    <property type="match status" value="1"/>
</dbReference>
<gene>
    <name evidence="9" type="ORF">CBW65_03775</name>
</gene>
<dbReference type="InterPro" id="IPR020846">
    <property type="entry name" value="MFS_dom"/>
</dbReference>
<evidence type="ECO:0000313" key="10">
    <source>
        <dbReference type="Proteomes" id="UP000195437"/>
    </source>
</evidence>
<evidence type="ECO:0000256" key="3">
    <source>
        <dbReference type="ARBA" id="ARBA00022475"/>
    </source>
</evidence>
<dbReference type="InterPro" id="IPR036259">
    <property type="entry name" value="MFS_trans_sf"/>
</dbReference>
<feature type="transmembrane region" description="Helical" evidence="7">
    <location>
        <begin position="101"/>
        <end position="123"/>
    </location>
</feature>
<reference evidence="10" key="1">
    <citation type="submission" date="2017-05" db="EMBL/GenBank/DDBJ databases">
        <authorList>
            <person name="Sung H."/>
        </authorList>
    </citation>
    <scope>NUCLEOTIDE SEQUENCE [LARGE SCALE GENOMIC DNA]</scope>
    <source>
        <strain evidence="10">AR23208</strain>
    </source>
</reference>
<feature type="transmembrane region" description="Helical" evidence="7">
    <location>
        <begin position="355"/>
        <end position="375"/>
    </location>
</feature>
<dbReference type="PANTHER" id="PTHR23501:SF170">
    <property type="entry name" value="MULTIDRUG RESISTANCE PROTEIN 3"/>
    <property type="match status" value="1"/>
</dbReference>
<dbReference type="InterPro" id="IPR011701">
    <property type="entry name" value="MFS"/>
</dbReference>
<dbReference type="NCBIfam" id="TIGR00711">
    <property type="entry name" value="efflux_EmrB"/>
    <property type="match status" value="1"/>
</dbReference>
<dbReference type="CDD" id="cd17502">
    <property type="entry name" value="MFS_Azr1_MDR_like"/>
    <property type="match status" value="1"/>
</dbReference>
<evidence type="ECO:0000256" key="5">
    <source>
        <dbReference type="ARBA" id="ARBA00022989"/>
    </source>
</evidence>
<dbReference type="EMBL" id="CP021434">
    <property type="protein sequence ID" value="ARU60279.1"/>
    <property type="molecule type" value="Genomic_DNA"/>
</dbReference>
<dbReference type="Gene3D" id="1.20.1720.10">
    <property type="entry name" value="Multidrug resistance protein D"/>
    <property type="match status" value="1"/>
</dbReference>
<comment type="subcellular location">
    <subcellularLocation>
        <location evidence="1">Cell membrane</location>
        <topology evidence="1">Multi-pass membrane protein</topology>
    </subcellularLocation>
</comment>
<sequence>MVARESKMGFVVAGLLLGILMAAMDNTIVATAMGSIVGDLGGLEQFVWVTSAYLVASMAGMPIFGKLSDMYGRKRFFIFGLIVFLAGSILCGLAQSMTQLAIFRAIQGIGGGALMPIAFTIIFDLFPPEQRGKMTGLFGAVFGTSSIFGPLLGAWITEGISWHWVFYVNVPVGILSLILIAVYYKESVQHSKQKIDYLGALTLIGAVVCLMFGLELGGNQYAWSSVQILSLFAGFAVLTILFLLVERKAQEPIISFGMFRSRLFFTSNMVGVFSGAAFIVATIYIPIFVQGVMGGSATNSGLILLPMTVGSVIAASVGGVVTGKMSYRNVMIFSGVLFLLGSYLLSTLTPDTSNLLLTLYMVITGFGVGFGFSVLPAAAVHGMDMRQRGQATSTNSFLRTLGMTLGISIYGIIQRNAFTARLEEQFAGMGQAPGGAAADPRAILTPEARTAIPAPILEKITDALSSSIATTFLWTVLAAAIAFAFTLAMSNERLLDQKREA</sequence>
<feature type="transmembrane region" description="Helical" evidence="7">
    <location>
        <begin position="396"/>
        <end position="413"/>
    </location>
</feature>
<feature type="transmembrane region" description="Helical" evidence="7">
    <location>
        <begin position="301"/>
        <end position="323"/>
    </location>
</feature>
<feature type="transmembrane region" description="Helical" evidence="7">
    <location>
        <begin position="162"/>
        <end position="183"/>
    </location>
</feature>
<evidence type="ECO:0000313" key="9">
    <source>
        <dbReference type="EMBL" id="ARU60279.1"/>
    </source>
</evidence>
<dbReference type="InterPro" id="IPR004638">
    <property type="entry name" value="EmrB-like"/>
</dbReference>
<dbReference type="GO" id="GO:0005886">
    <property type="term" value="C:plasma membrane"/>
    <property type="evidence" value="ECO:0007669"/>
    <property type="project" value="UniProtKB-SubCell"/>
</dbReference>
<proteinExistence type="predicted"/>
<evidence type="ECO:0000256" key="1">
    <source>
        <dbReference type="ARBA" id="ARBA00004651"/>
    </source>
</evidence>
<dbReference type="Proteomes" id="UP000195437">
    <property type="component" value="Chromosome"/>
</dbReference>
<evidence type="ECO:0000256" key="4">
    <source>
        <dbReference type="ARBA" id="ARBA00022692"/>
    </source>
</evidence>
<evidence type="ECO:0000256" key="7">
    <source>
        <dbReference type="SAM" id="Phobius"/>
    </source>
</evidence>
<feature type="transmembrane region" description="Helical" evidence="7">
    <location>
        <begin position="226"/>
        <end position="245"/>
    </location>
</feature>
<keyword evidence="3" id="KW-1003">Cell membrane</keyword>
<dbReference type="RefSeq" id="WP_087455666.1">
    <property type="nucleotide sequence ID" value="NZ_CP021434.1"/>
</dbReference>
<organism evidence="9 10">
    <name type="scientific">Tumebacillus avium</name>
    <dbReference type="NCBI Taxonomy" id="1903704"/>
    <lineage>
        <taxon>Bacteria</taxon>
        <taxon>Bacillati</taxon>
        <taxon>Bacillota</taxon>
        <taxon>Bacilli</taxon>
        <taxon>Bacillales</taxon>
        <taxon>Alicyclobacillaceae</taxon>
        <taxon>Tumebacillus</taxon>
    </lineage>
</organism>
<protein>
    <submittedName>
        <fullName evidence="9">MFS transporter</fullName>
    </submittedName>
</protein>
<feature type="transmembrane region" description="Helical" evidence="7">
    <location>
        <begin position="135"/>
        <end position="156"/>
    </location>
</feature>
<keyword evidence="2" id="KW-0813">Transport</keyword>
<evidence type="ECO:0000256" key="2">
    <source>
        <dbReference type="ARBA" id="ARBA00022448"/>
    </source>
</evidence>
<dbReference type="PROSITE" id="PS50850">
    <property type="entry name" value="MFS"/>
    <property type="match status" value="1"/>
</dbReference>
<accession>A0A1Y0IJM6</accession>
<dbReference type="Gene3D" id="1.20.1250.20">
    <property type="entry name" value="MFS general substrate transporter like domains"/>
    <property type="match status" value="1"/>
</dbReference>
<dbReference type="GO" id="GO:0022857">
    <property type="term" value="F:transmembrane transporter activity"/>
    <property type="evidence" value="ECO:0007669"/>
    <property type="project" value="InterPro"/>
</dbReference>
<feature type="transmembrane region" description="Helical" evidence="7">
    <location>
        <begin position="46"/>
        <end position="64"/>
    </location>
</feature>
<dbReference type="KEGG" id="tum:CBW65_03775"/>
<feature type="transmembrane region" description="Helical" evidence="7">
    <location>
        <begin position="330"/>
        <end position="349"/>
    </location>
</feature>
<keyword evidence="4 7" id="KW-0812">Transmembrane</keyword>
<dbReference type="PANTHER" id="PTHR23501">
    <property type="entry name" value="MAJOR FACILITATOR SUPERFAMILY"/>
    <property type="match status" value="1"/>
</dbReference>
<keyword evidence="10" id="KW-1185">Reference proteome</keyword>
<evidence type="ECO:0000256" key="6">
    <source>
        <dbReference type="ARBA" id="ARBA00023136"/>
    </source>
</evidence>
<dbReference type="PRINTS" id="PR01036">
    <property type="entry name" value="TCRTETB"/>
</dbReference>
<dbReference type="FunFam" id="1.20.1720.10:FF:000004">
    <property type="entry name" value="EmrB/QacA family drug resistance transporter"/>
    <property type="match status" value="1"/>
</dbReference>
<feature type="transmembrane region" description="Helical" evidence="7">
    <location>
        <begin position="76"/>
        <end position="95"/>
    </location>
</feature>
<dbReference type="OrthoDB" id="146256at2"/>
<feature type="transmembrane region" description="Helical" evidence="7">
    <location>
        <begin position="195"/>
        <end position="214"/>
    </location>
</feature>
<feature type="domain" description="Major facilitator superfamily (MFS) profile" evidence="8">
    <location>
        <begin position="11"/>
        <end position="494"/>
    </location>
</feature>
<feature type="transmembrane region" description="Helical" evidence="7">
    <location>
        <begin position="265"/>
        <end position="289"/>
    </location>
</feature>